<dbReference type="PANTHER" id="PTHR21192">
    <property type="entry name" value="NUCLEAR PROTEIN E3-3"/>
    <property type="match status" value="1"/>
</dbReference>
<reference evidence="1 2" key="1">
    <citation type="submission" date="2021-08" db="EMBL/GenBank/DDBJ databases">
        <authorList>
            <person name="Peeters C."/>
        </authorList>
    </citation>
    <scope>NUCLEOTIDE SEQUENCE [LARGE SCALE GENOMIC DNA]</scope>
    <source>
        <strain evidence="1 2">LMG 23994</strain>
    </source>
</reference>
<evidence type="ECO:0000313" key="1">
    <source>
        <dbReference type="EMBL" id="CAG9167204.1"/>
    </source>
</evidence>
<comment type="caution">
    <text evidence="1">The sequence shown here is derived from an EMBL/GenBank/DDBJ whole genome shotgun (WGS) entry which is preliminary data.</text>
</comment>
<dbReference type="Pfam" id="PF04430">
    <property type="entry name" value="DUF498"/>
    <property type="match status" value="1"/>
</dbReference>
<dbReference type="InterPro" id="IPR036748">
    <property type="entry name" value="MTH938-like_sf"/>
</dbReference>
<dbReference type="CDD" id="cd05560">
    <property type="entry name" value="Xcc1710_like"/>
    <property type="match status" value="1"/>
</dbReference>
<dbReference type="Gene3D" id="3.40.1230.10">
    <property type="entry name" value="MTH938-like"/>
    <property type="match status" value="1"/>
</dbReference>
<evidence type="ECO:0000313" key="2">
    <source>
        <dbReference type="Proteomes" id="UP000701702"/>
    </source>
</evidence>
<dbReference type="Proteomes" id="UP000701702">
    <property type="component" value="Unassembled WGS sequence"/>
</dbReference>
<accession>A0ABN7Y3U6</accession>
<gene>
    <name evidence="1" type="ORF">LMG23994_01136</name>
</gene>
<protein>
    <submittedName>
        <fullName evidence="1">Uncharacterized protein</fullName>
    </submittedName>
</protein>
<dbReference type="InterPro" id="IPR007523">
    <property type="entry name" value="NDUFAF3/AAMDC"/>
</dbReference>
<dbReference type="PANTHER" id="PTHR21192:SF2">
    <property type="entry name" value="NADH DEHYDROGENASE [UBIQUINONE] 1 ALPHA SUBCOMPLEX ASSEMBLY FACTOR 3"/>
    <property type="match status" value="1"/>
</dbReference>
<proteinExistence type="predicted"/>
<organism evidence="1 2">
    <name type="scientific">Cupriavidus pinatubonensis</name>
    <dbReference type="NCBI Taxonomy" id="248026"/>
    <lineage>
        <taxon>Bacteria</taxon>
        <taxon>Pseudomonadati</taxon>
        <taxon>Pseudomonadota</taxon>
        <taxon>Betaproteobacteria</taxon>
        <taxon>Burkholderiales</taxon>
        <taxon>Burkholderiaceae</taxon>
        <taxon>Cupriavidus</taxon>
    </lineage>
</organism>
<dbReference type="SUPFAM" id="SSF64076">
    <property type="entry name" value="MTH938-like"/>
    <property type="match status" value="1"/>
</dbReference>
<keyword evidence="2" id="KW-1185">Reference proteome</keyword>
<sequence>MQRASATPAASACRLPPTRCLPALPAIRPAEGTAAPARPPPGPQLKLHADQPQSLNTVTAYGPDYIEINLIRHTHSVLVLPEGEVRPWPVQRFEDLEPDHFETLAELGPEVVLLGTGSKLRFPHPRLTASLARKHVGVDAMDMQAACRTYNILMAEGRKVAAVLLLEPEATDV</sequence>
<name>A0ABN7Y3U6_9BURK</name>
<dbReference type="EMBL" id="CAJZAF010000004">
    <property type="protein sequence ID" value="CAG9167204.1"/>
    <property type="molecule type" value="Genomic_DNA"/>
</dbReference>